<feature type="compositionally biased region" description="Low complexity" evidence="2">
    <location>
        <begin position="545"/>
        <end position="569"/>
    </location>
</feature>
<feature type="coiled-coil region" evidence="1">
    <location>
        <begin position="42"/>
        <end position="69"/>
    </location>
</feature>
<dbReference type="AlphaFoldDB" id="A0A8K0WG29"/>
<protein>
    <submittedName>
        <fullName evidence="3">Uncharacterized protein</fullName>
    </submittedName>
</protein>
<feature type="compositionally biased region" description="Low complexity" evidence="2">
    <location>
        <begin position="514"/>
        <end position="537"/>
    </location>
</feature>
<evidence type="ECO:0000313" key="4">
    <source>
        <dbReference type="Proteomes" id="UP000813427"/>
    </source>
</evidence>
<comment type="caution">
    <text evidence="3">The sequence shown here is derived from an EMBL/GenBank/DDBJ whole genome shotgun (WGS) entry which is preliminary data.</text>
</comment>
<dbReference type="Proteomes" id="UP000813427">
    <property type="component" value="Unassembled WGS sequence"/>
</dbReference>
<sequence length="753" mass="85931">MAGVIQLGDAIKFAELAWIVWEYGWASEHNAGENYRDFGADVRTLHRSLAELEKAVSRAQESLRNHGALDTDNLGGDRDTLLEIIGDYNATLNECYRLLEDNRRYAQTTGPIRNIDWNLNIMPQVEHLRSRIQMHTSRIQHILKPFQIDLVTNIHRDLDRRFRAMHKDVQDVKRTMNSLLKLQNPDLANQIEQALEEQLCSVEISDSLFGRLKCMLERRQPLSLPEMADCFLIHFRRAKLQPQLDPNSFARRASVPNYLPFAKCQLLMNRMKGLDELQNPRRMSHWPGYISSLEEELSEEYSRVQSRIIVPDTSMYKDEMLAFWPEDEPRTTVAAIAPAVGDTCLFQGYLATISPDICRRQVRLLRQLDSDHRFRILETFESNSLPTRKDTKVLDFDLRSAVLIPLYADPMGRSTTTRPLEIIIEANKIQHRYVFLCLQDVLAFQAAVTGFKVVDGYMEPHAIAKFIMHGEVPPEDVTIQLWIPRGWTDTGDLATNTPADDQIDRNSGHGSSAPSHPTNHTLNTTHSHTGVTTTTPDRFPRTDQSRSYSISSHRSTTTTSSNMSYSSLGSEHKVTVRLEGTSVGTGYGTIRNPPRSPLLVLFTRSKGPESRRSIVAITLDKWTEIQMNRCKCLQSPQCPITALESSRELMDARRFDGDKWDLLRLAASREGEQRRWDGLTRVSIWFPTPDLRKKFAGESCRCSKETEGELEACHLQGHQGLLGVVRDVYRRLLIQYHGQIDNQVDVVNHPPHG</sequence>
<accession>A0A8K0WG29</accession>
<evidence type="ECO:0000256" key="1">
    <source>
        <dbReference type="SAM" id="Coils"/>
    </source>
</evidence>
<dbReference type="EMBL" id="JAGPXF010000002">
    <property type="protein sequence ID" value="KAH7257884.1"/>
    <property type="molecule type" value="Genomic_DNA"/>
</dbReference>
<keyword evidence="1" id="KW-0175">Coiled coil</keyword>
<reference evidence="3" key="1">
    <citation type="journal article" date="2021" name="Nat. Commun.">
        <title>Genetic determinants of endophytism in the Arabidopsis root mycobiome.</title>
        <authorList>
            <person name="Mesny F."/>
            <person name="Miyauchi S."/>
            <person name="Thiergart T."/>
            <person name="Pickel B."/>
            <person name="Atanasova L."/>
            <person name="Karlsson M."/>
            <person name="Huettel B."/>
            <person name="Barry K.W."/>
            <person name="Haridas S."/>
            <person name="Chen C."/>
            <person name="Bauer D."/>
            <person name="Andreopoulos W."/>
            <person name="Pangilinan J."/>
            <person name="LaButti K."/>
            <person name="Riley R."/>
            <person name="Lipzen A."/>
            <person name="Clum A."/>
            <person name="Drula E."/>
            <person name="Henrissat B."/>
            <person name="Kohler A."/>
            <person name="Grigoriev I.V."/>
            <person name="Martin F.M."/>
            <person name="Hacquard S."/>
        </authorList>
    </citation>
    <scope>NUCLEOTIDE SEQUENCE</scope>
    <source>
        <strain evidence="3">MPI-SDFR-AT-0068</strain>
    </source>
</reference>
<dbReference type="OrthoDB" id="5400409at2759"/>
<name>A0A8K0WG29_9HYPO</name>
<evidence type="ECO:0000256" key="2">
    <source>
        <dbReference type="SAM" id="MobiDB-lite"/>
    </source>
</evidence>
<proteinExistence type="predicted"/>
<keyword evidence="4" id="KW-1185">Reference proteome</keyword>
<evidence type="ECO:0000313" key="3">
    <source>
        <dbReference type="EMBL" id="KAH7257884.1"/>
    </source>
</evidence>
<organism evidence="3 4">
    <name type="scientific">Fusarium tricinctum</name>
    <dbReference type="NCBI Taxonomy" id="61284"/>
    <lineage>
        <taxon>Eukaryota</taxon>
        <taxon>Fungi</taxon>
        <taxon>Dikarya</taxon>
        <taxon>Ascomycota</taxon>
        <taxon>Pezizomycotina</taxon>
        <taxon>Sordariomycetes</taxon>
        <taxon>Hypocreomycetidae</taxon>
        <taxon>Hypocreales</taxon>
        <taxon>Nectriaceae</taxon>
        <taxon>Fusarium</taxon>
        <taxon>Fusarium tricinctum species complex</taxon>
    </lineage>
</organism>
<feature type="region of interest" description="Disordered" evidence="2">
    <location>
        <begin position="493"/>
        <end position="569"/>
    </location>
</feature>
<gene>
    <name evidence="3" type="ORF">BKA59DRAFT_471246</name>
</gene>